<gene>
    <name evidence="1" type="ORF">UFOVP328_45</name>
</gene>
<dbReference type="SUPFAM" id="SSF50017">
    <property type="entry name" value="gp9"/>
    <property type="match status" value="1"/>
</dbReference>
<reference evidence="1" key="1">
    <citation type="submission" date="2020-04" db="EMBL/GenBank/DDBJ databases">
        <authorList>
            <person name="Chiriac C."/>
            <person name="Salcher M."/>
            <person name="Ghai R."/>
            <person name="Kavagutti S V."/>
        </authorList>
    </citation>
    <scope>NUCLEOTIDE SEQUENCE</scope>
</reference>
<dbReference type="EMBL" id="LR796341">
    <property type="protein sequence ID" value="CAB4137637.1"/>
    <property type="molecule type" value="Genomic_DNA"/>
</dbReference>
<evidence type="ECO:0000313" key="1">
    <source>
        <dbReference type="EMBL" id="CAB4137637.1"/>
    </source>
</evidence>
<protein>
    <submittedName>
        <fullName evidence="1">Uncharacterized protein</fullName>
    </submittedName>
</protein>
<accession>A0A6J5LX16</accession>
<name>A0A6J5LX16_9CAUD</name>
<organism evidence="1">
    <name type="scientific">uncultured Caudovirales phage</name>
    <dbReference type="NCBI Taxonomy" id="2100421"/>
    <lineage>
        <taxon>Viruses</taxon>
        <taxon>Duplodnaviria</taxon>
        <taxon>Heunggongvirae</taxon>
        <taxon>Uroviricota</taxon>
        <taxon>Caudoviricetes</taxon>
        <taxon>Peduoviridae</taxon>
        <taxon>Maltschvirus</taxon>
        <taxon>Maltschvirus maltsch</taxon>
    </lineage>
</organism>
<proteinExistence type="predicted"/>
<dbReference type="InterPro" id="IPR036240">
    <property type="entry name" value="Gp9-like_sf"/>
</dbReference>
<sequence>MTQQIINVGAAPNDGLGDPIRTAYIKCNDNFSELYSRVQTDPPAALTGSIGDLAGMVAYDSNFYYYCFQDFDGTSVIWNKVPNAANAQVTTLTATGNITANRFIGDGGGLTNVIAGAQTSIVNGNSSIVAQSTGNIVLTIGNTLPLVTWTATANAFATPRGMIVDGFILAIESPDSPGNVIGANVRSQSGNIIAVGAFSNGTPTNGGYVISKNVLTSNTVSTSNLEVTGSVVGNITFSSGVTVNGGTTFLGNIANANVTGNVAGGNVIAAGGFFIGDGGLLSNVTAVSNVVVSSLSNGTSSIRVVSSGGNAVTSIGGVANVLVVSPGGANVSGYVTSTAAMTASNFVTGGPIDATGNVTGGNIVTAGRVTATSNITGGNLTTAGITSTGSLTAGTTIVASGNVTGGNINTTGNVVGGNLITTGTTSAVSITATGNITGGNLITAGLLAVTGNITGGNLTTTGRTSTGSLTASTTIVATGNVTGSNLITAGTVVATGNITGGNIVTAGLITATGSITGNGTLTINAGNSATAINNGGGNAVGNIGSVSRYFNTVFATATTALYADLAECYLADADYEPGTVLSFGGTAEVTVSSQDHDVTVAGVVSTKPAYQMNSGLKGDHVVALALTGRVPVKVIGLVTPGAMMVSAGNGCARAEKNPAMGTVIGKALQGFNGELGTIEVVVGRL</sequence>